<dbReference type="EMBL" id="AP023321">
    <property type="protein sequence ID" value="BCI60937.1"/>
    <property type="molecule type" value="Genomic_DNA"/>
</dbReference>
<feature type="region of interest" description="Disordered" evidence="1">
    <location>
        <begin position="59"/>
        <end position="79"/>
    </location>
</feature>
<accession>A0A7I8D281</accession>
<dbReference type="Proteomes" id="UP000593890">
    <property type="component" value="Chromosome"/>
</dbReference>
<evidence type="ECO:0000313" key="2">
    <source>
        <dbReference type="EMBL" id="BCI60937.1"/>
    </source>
</evidence>
<proteinExistence type="predicted"/>
<dbReference type="RefSeq" id="WP_215532968.1">
    <property type="nucleotide sequence ID" value="NZ_AP023321.1"/>
</dbReference>
<sequence>MGAIFYTERFCSIVGHNIPLLNQDGKGELHCLWHQECVKRRGGCHNRWIFPHGAQTEAVLPSQEGHDASPDRSMVSSLR</sequence>
<dbReference type="KEGG" id="sman:C12CBH8_15760"/>
<gene>
    <name evidence="2" type="ORF">C12CBH8_15760</name>
</gene>
<name>A0A7I8D281_9FIRM</name>
<protein>
    <submittedName>
        <fullName evidence="2">Uncharacterized protein</fullName>
    </submittedName>
</protein>
<dbReference type="AlphaFoldDB" id="A0A7I8D281"/>
<reference evidence="3" key="1">
    <citation type="submission" date="2020-07" db="EMBL/GenBank/DDBJ databases">
        <title>Complete genome sequencing of Clostridia bacterium strain 12CBH8.</title>
        <authorList>
            <person name="Sakamoto M."/>
            <person name="Murakami T."/>
            <person name="Mori H."/>
        </authorList>
    </citation>
    <scope>NUCLEOTIDE SEQUENCE [LARGE SCALE GENOMIC DNA]</scope>
    <source>
        <strain evidence="3">12CBH8</strain>
    </source>
</reference>
<keyword evidence="3" id="KW-1185">Reference proteome</keyword>
<evidence type="ECO:0000256" key="1">
    <source>
        <dbReference type="SAM" id="MobiDB-lite"/>
    </source>
</evidence>
<evidence type="ECO:0000313" key="3">
    <source>
        <dbReference type="Proteomes" id="UP000593890"/>
    </source>
</evidence>
<organism evidence="2 3">
    <name type="scientific">Solibaculum mannosilyticum</name>
    <dbReference type="NCBI Taxonomy" id="2780922"/>
    <lineage>
        <taxon>Bacteria</taxon>
        <taxon>Bacillati</taxon>
        <taxon>Bacillota</taxon>
        <taxon>Clostridia</taxon>
        <taxon>Eubacteriales</taxon>
        <taxon>Oscillospiraceae</taxon>
        <taxon>Solibaculum</taxon>
    </lineage>
</organism>